<dbReference type="InParanoid" id="A0A1X7VTX9"/>
<name>A0A1X7VTX9_AMPQE</name>
<accession>A0A1X7VTX9</accession>
<organism evidence="2">
    <name type="scientific">Amphimedon queenslandica</name>
    <name type="common">Sponge</name>
    <dbReference type="NCBI Taxonomy" id="400682"/>
    <lineage>
        <taxon>Eukaryota</taxon>
        <taxon>Metazoa</taxon>
        <taxon>Porifera</taxon>
        <taxon>Demospongiae</taxon>
        <taxon>Heteroscleromorpha</taxon>
        <taxon>Haplosclerida</taxon>
        <taxon>Niphatidae</taxon>
        <taxon>Amphimedon</taxon>
    </lineage>
</organism>
<feature type="compositionally biased region" description="Polar residues" evidence="1">
    <location>
        <begin position="231"/>
        <end position="266"/>
    </location>
</feature>
<feature type="compositionally biased region" description="Polar residues" evidence="1">
    <location>
        <begin position="215"/>
        <end position="224"/>
    </location>
</feature>
<proteinExistence type="predicted"/>
<evidence type="ECO:0000313" key="2">
    <source>
        <dbReference type="EnsemblMetazoa" id="Aqu2.1.42878_001"/>
    </source>
</evidence>
<feature type="region of interest" description="Disordered" evidence="1">
    <location>
        <begin position="132"/>
        <end position="266"/>
    </location>
</feature>
<reference evidence="2" key="1">
    <citation type="submission" date="2017-05" db="UniProtKB">
        <authorList>
            <consortium name="EnsemblMetazoa"/>
        </authorList>
    </citation>
    <scope>IDENTIFICATION</scope>
</reference>
<feature type="compositionally biased region" description="Polar residues" evidence="1">
    <location>
        <begin position="187"/>
        <end position="208"/>
    </location>
</feature>
<dbReference type="OrthoDB" id="6115549at2759"/>
<protein>
    <submittedName>
        <fullName evidence="2">Uncharacterized protein</fullName>
    </submittedName>
</protein>
<dbReference type="EnsemblMetazoa" id="Aqu2.1.42878_001">
    <property type="protein sequence ID" value="Aqu2.1.42878_001"/>
    <property type="gene ID" value="Aqu2.1.42878"/>
</dbReference>
<feature type="region of interest" description="Disordered" evidence="1">
    <location>
        <begin position="60"/>
        <end position="86"/>
    </location>
</feature>
<sequence length="304" mass="33739">MAKGMTAKNVMAGFKTTGIYPFNPAALIPDPPAATSSLCERTAIKYIPFHSRRCSHFRSLLDEPQPNSRSEVESDPQRADISNDNNSDCHSALIEFTHEEVCFQKRLDEHYDFPGDEGYQQWLKQRHESFRHSTPLTDDDSLPFNLQRTFDSYNKRRKRKKTKAKEQRKLERALKNKEKEELLANKSPSTKRGTRSGTVADKSQSTSAKRGIRSVTVTDNSQGISAKLGTRSGTVSDNSQGTCTSAKRGTRSVSVTDNSRGTCTSAKQGTKSATVADNCQSTCVKQGTRSVKLGRIVLQSLMHA</sequence>
<feature type="compositionally biased region" description="Basic and acidic residues" evidence="1">
    <location>
        <begin position="164"/>
        <end position="183"/>
    </location>
</feature>
<dbReference type="AlphaFoldDB" id="A0A1X7VTX9"/>
<evidence type="ECO:0000256" key="1">
    <source>
        <dbReference type="SAM" id="MobiDB-lite"/>
    </source>
</evidence>